<feature type="transmembrane region" description="Helical" evidence="1">
    <location>
        <begin position="85"/>
        <end position="104"/>
    </location>
</feature>
<organism evidence="2 3">
    <name type="scientific">Pelosinus baikalensis</name>
    <dbReference type="NCBI Taxonomy" id="2892015"/>
    <lineage>
        <taxon>Bacteria</taxon>
        <taxon>Bacillati</taxon>
        <taxon>Bacillota</taxon>
        <taxon>Negativicutes</taxon>
        <taxon>Selenomonadales</taxon>
        <taxon>Sporomusaceae</taxon>
        <taxon>Pelosinus</taxon>
    </lineage>
</organism>
<name>A0ABS8HT32_9FIRM</name>
<feature type="transmembrane region" description="Helical" evidence="1">
    <location>
        <begin position="276"/>
        <end position="298"/>
    </location>
</feature>
<dbReference type="EMBL" id="JAJHJB010000017">
    <property type="protein sequence ID" value="MCC5466333.1"/>
    <property type="molecule type" value="Genomic_DNA"/>
</dbReference>
<keyword evidence="1" id="KW-0472">Membrane</keyword>
<dbReference type="InterPro" id="IPR036259">
    <property type="entry name" value="MFS_trans_sf"/>
</dbReference>
<proteinExistence type="predicted"/>
<comment type="caution">
    <text evidence="2">The sequence shown here is derived from an EMBL/GenBank/DDBJ whole genome shotgun (WGS) entry which is preliminary data.</text>
</comment>
<dbReference type="PANTHER" id="PTHR11328:SF24">
    <property type="entry name" value="MAJOR FACILITATOR SUPERFAMILY (MFS) PROFILE DOMAIN-CONTAINING PROTEIN"/>
    <property type="match status" value="1"/>
</dbReference>
<dbReference type="RefSeq" id="WP_229535495.1">
    <property type="nucleotide sequence ID" value="NZ_JAJHJB010000017.1"/>
</dbReference>
<protein>
    <submittedName>
        <fullName evidence="2">MFS transporter</fullName>
    </submittedName>
</protein>
<feature type="transmembrane region" description="Helical" evidence="1">
    <location>
        <begin position="382"/>
        <end position="403"/>
    </location>
</feature>
<keyword evidence="1" id="KW-0812">Transmembrane</keyword>
<feature type="transmembrane region" description="Helical" evidence="1">
    <location>
        <begin position="179"/>
        <end position="201"/>
    </location>
</feature>
<evidence type="ECO:0000313" key="2">
    <source>
        <dbReference type="EMBL" id="MCC5466333.1"/>
    </source>
</evidence>
<dbReference type="Proteomes" id="UP001165492">
    <property type="component" value="Unassembled WGS sequence"/>
</dbReference>
<feature type="transmembrane region" description="Helical" evidence="1">
    <location>
        <begin position="415"/>
        <end position="437"/>
    </location>
</feature>
<feature type="transmembrane region" description="Helical" evidence="1">
    <location>
        <begin position="152"/>
        <end position="173"/>
    </location>
</feature>
<keyword evidence="1" id="KW-1133">Transmembrane helix</keyword>
<dbReference type="Gene3D" id="1.20.1250.20">
    <property type="entry name" value="MFS general substrate transporter like domains"/>
    <property type="match status" value="1"/>
</dbReference>
<dbReference type="SUPFAM" id="SSF103473">
    <property type="entry name" value="MFS general substrate transporter"/>
    <property type="match status" value="1"/>
</dbReference>
<dbReference type="PANTHER" id="PTHR11328">
    <property type="entry name" value="MAJOR FACILITATOR SUPERFAMILY DOMAIN-CONTAINING PROTEIN"/>
    <property type="match status" value="1"/>
</dbReference>
<keyword evidence="3" id="KW-1185">Reference proteome</keyword>
<evidence type="ECO:0000313" key="3">
    <source>
        <dbReference type="Proteomes" id="UP001165492"/>
    </source>
</evidence>
<dbReference type="CDD" id="cd17332">
    <property type="entry name" value="MFS_MelB_like"/>
    <property type="match status" value="1"/>
</dbReference>
<feature type="transmembrane region" description="Helical" evidence="1">
    <location>
        <begin position="110"/>
        <end position="132"/>
    </location>
</feature>
<sequence length="507" mass="55506">MARKVTLKNIIGYASVNFLGGGAQFLISAWLMYFYTTMCNMSAVQAGLIFTVARLLDAVGNPIMGFITDNFRNTRLGRKFGRRRFFILMGIPTITIIFPLLWITGQSFTYYLIMNLIYEAIFTMVIVPCSTLPAEMTQDAGDKAKLTGTKQFFGTVANTIAAFIPGRLFLMYGKNSPEAFWATGLIYGVMTGFALLLVYAFTFERDPKEVEYNDHIGSVWNVLPQIGSDVMSSMRIKTFRLHCVLMGVGGIFKNLTSGVFTYFVIFVLMIDPVVTANISSVTALASSIALLFFIGTCYKYGGPATYKISTVIVFGSLLGYYVLTTGISSGLVILLTVFAVINTIGRTGIDYVPVFQLAFMADIDEAVTGQRREGLFSGVNSLLSKVATAVEAALLGFVLQAFGFKAGVTVQPDSAVLGISILTMATPFLLLGITWIASSRLKLNKERHKILVDEVHRLRAGGSMEDATVSAKTAFKELTGWDYKDCWGNNNVVGKTCNVNQTTEKMA</sequence>
<reference evidence="2" key="1">
    <citation type="submission" date="2021-11" db="EMBL/GenBank/DDBJ databases">
        <title>Description of a new species Pelosinus isolated from the bottom sediments of Lake Baikal.</title>
        <authorList>
            <person name="Zakharyuk A."/>
        </authorList>
    </citation>
    <scope>NUCLEOTIDE SEQUENCE</scope>
    <source>
        <strain evidence="2">Bkl1</strain>
    </source>
</reference>
<feature type="transmembrane region" description="Helical" evidence="1">
    <location>
        <begin position="329"/>
        <end position="349"/>
    </location>
</feature>
<accession>A0ABS8HT32</accession>
<gene>
    <name evidence="2" type="ORF">LMF89_13320</name>
</gene>
<evidence type="ECO:0000256" key="1">
    <source>
        <dbReference type="SAM" id="Phobius"/>
    </source>
</evidence>
<feature type="transmembrane region" description="Helical" evidence="1">
    <location>
        <begin position="42"/>
        <end position="64"/>
    </location>
</feature>
<dbReference type="InterPro" id="IPR039672">
    <property type="entry name" value="MFS_2"/>
</dbReference>
<feature type="transmembrane region" description="Helical" evidence="1">
    <location>
        <begin position="241"/>
        <end position="270"/>
    </location>
</feature>
<dbReference type="Pfam" id="PF13347">
    <property type="entry name" value="MFS_2"/>
    <property type="match status" value="1"/>
</dbReference>
<feature type="transmembrane region" description="Helical" evidence="1">
    <location>
        <begin position="12"/>
        <end position="36"/>
    </location>
</feature>